<organism evidence="2 3">
    <name type="scientific">Apodospora peruviana</name>
    <dbReference type="NCBI Taxonomy" id="516989"/>
    <lineage>
        <taxon>Eukaryota</taxon>
        <taxon>Fungi</taxon>
        <taxon>Dikarya</taxon>
        <taxon>Ascomycota</taxon>
        <taxon>Pezizomycotina</taxon>
        <taxon>Sordariomycetes</taxon>
        <taxon>Sordariomycetidae</taxon>
        <taxon>Sordariales</taxon>
        <taxon>Lasiosphaeriaceae</taxon>
        <taxon>Apodospora</taxon>
    </lineage>
</organism>
<dbReference type="Pfam" id="PF03992">
    <property type="entry name" value="ABM"/>
    <property type="match status" value="1"/>
</dbReference>
<name>A0AAE0MBF9_9PEZI</name>
<dbReference type="AlphaFoldDB" id="A0AAE0MBF9"/>
<protein>
    <recommendedName>
        <fullName evidence="1">ABM domain-containing protein</fullName>
    </recommendedName>
</protein>
<evidence type="ECO:0000313" key="3">
    <source>
        <dbReference type="Proteomes" id="UP001283341"/>
    </source>
</evidence>
<dbReference type="Gene3D" id="3.30.70.100">
    <property type="match status" value="1"/>
</dbReference>
<feature type="domain" description="ABM" evidence="1">
    <location>
        <begin position="3"/>
        <end position="99"/>
    </location>
</feature>
<dbReference type="EMBL" id="JAUEDM010000002">
    <property type="protein sequence ID" value="KAK3324889.1"/>
    <property type="molecule type" value="Genomic_DNA"/>
</dbReference>
<gene>
    <name evidence="2" type="ORF">B0H66DRAFT_580316</name>
</gene>
<evidence type="ECO:0000313" key="2">
    <source>
        <dbReference type="EMBL" id="KAK3324889.1"/>
    </source>
</evidence>
<sequence>MPVHYLAMLYPKPEKLARVEEITQSICEYIKENEPGVLQYQWFKVKDAEKPTIVVWEVYADDAAVETHKTSPKMAWLMKTSQEENNLAEPIKVMPLEEFAGWASLS</sequence>
<comment type="caution">
    <text evidence="2">The sequence shown here is derived from an EMBL/GenBank/DDBJ whole genome shotgun (WGS) entry which is preliminary data.</text>
</comment>
<dbReference type="PROSITE" id="PS51725">
    <property type="entry name" value="ABM"/>
    <property type="match status" value="1"/>
</dbReference>
<dbReference type="PANTHER" id="PTHR40624:SF1">
    <property type="entry name" value="BIOSYNTHESIS MONOOXYGENASE, PUTATIVE (AFU_ORTHOLOGUE AFUA_1G12025)-RELATED"/>
    <property type="match status" value="1"/>
</dbReference>
<proteinExistence type="predicted"/>
<dbReference type="Proteomes" id="UP001283341">
    <property type="component" value="Unassembled WGS sequence"/>
</dbReference>
<dbReference type="InterPro" id="IPR011008">
    <property type="entry name" value="Dimeric_a/b-barrel"/>
</dbReference>
<dbReference type="InterPro" id="IPR007138">
    <property type="entry name" value="ABM_dom"/>
</dbReference>
<dbReference type="PANTHER" id="PTHR40624">
    <property type="entry name" value="BIOSYNTHESIS MONOOXYGENASE, PUTATIVE (AFU_ORTHOLOGUE AFUA_1G12025)-RELATED"/>
    <property type="match status" value="1"/>
</dbReference>
<keyword evidence="3" id="KW-1185">Reference proteome</keyword>
<reference evidence="2" key="1">
    <citation type="journal article" date="2023" name="Mol. Phylogenet. Evol.">
        <title>Genome-scale phylogeny and comparative genomics of the fungal order Sordariales.</title>
        <authorList>
            <person name="Hensen N."/>
            <person name="Bonometti L."/>
            <person name="Westerberg I."/>
            <person name="Brannstrom I.O."/>
            <person name="Guillou S."/>
            <person name="Cros-Aarteil S."/>
            <person name="Calhoun S."/>
            <person name="Haridas S."/>
            <person name="Kuo A."/>
            <person name="Mondo S."/>
            <person name="Pangilinan J."/>
            <person name="Riley R."/>
            <person name="LaButti K."/>
            <person name="Andreopoulos B."/>
            <person name="Lipzen A."/>
            <person name="Chen C."/>
            <person name="Yan M."/>
            <person name="Daum C."/>
            <person name="Ng V."/>
            <person name="Clum A."/>
            <person name="Steindorff A."/>
            <person name="Ohm R.A."/>
            <person name="Martin F."/>
            <person name="Silar P."/>
            <person name="Natvig D.O."/>
            <person name="Lalanne C."/>
            <person name="Gautier V."/>
            <person name="Ament-Velasquez S.L."/>
            <person name="Kruys A."/>
            <person name="Hutchinson M.I."/>
            <person name="Powell A.J."/>
            <person name="Barry K."/>
            <person name="Miller A.N."/>
            <person name="Grigoriev I.V."/>
            <person name="Debuchy R."/>
            <person name="Gladieux P."/>
            <person name="Hiltunen Thoren M."/>
            <person name="Johannesson H."/>
        </authorList>
    </citation>
    <scope>NUCLEOTIDE SEQUENCE</scope>
    <source>
        <strain evidence="2">CBS 118394</strain>
    </source>
</reference>
<accession>A0AAE0MBF9</accession>
<reference evidence="2" key="2">
    <citation type="submission" date="2023-06" db="EMBL/GenBank/DDBJ databases">
        <authorList>
            <consortium name="Lawrence Berkeley National Laboratory"/>
            <person name="Haridas S."/>
            <person name="Hensen N."/>
            <person name="Bonometti L."/>
            <person name="Westerberg I."/>
            <person name="Brannstrom I.O."/>
            <person name="Guillou S."/>
            <person name="Cros-Aarteil S."/>
            <person name="Calhoun S."/>
            <person name="Kuo A."/>
            <person name="Mondo S."/>
            <person name="Pangilinan J."/>
            <person name="Riley R."/>
            <person name="Labutti K."/>
            <person name="Andreopoulos B."/>
            <person name="Lipzen A."/>
            <person name="Chen C."/>
            <person name="Yanf M."/>
            <person name="Daum C."/>
            <person name="Ng V."/>
            <person name="Clum A."/>
            <person name="Steindorff A."/>
            <person name="Ohm R."/>
            <person name="Martin F."/>
            <person name="Silar P."/>
            <person name="Natvig D."/>
            <person name="Lalanne C."/>
            <person name="Gautier V."/>
            <person name="Ament-Velasquez S.L."/>
            <person name="Kruys A."/>
            <person name="Hutchinson M.I."/>
            <person name="Powell A.J."/>
            <person name="Barry K."/>
            <person name="Miller A.N."/>
            <person name="Grigoriev I.V."/>
            <person name="Debuchy R."/>
            <person name="Gladieux P."/>
            <person name="Thoren M.H."/>
            <person name="Johannesson H."/>
        </authorList>
    </citation>
    <scope>NUCLEOTIDE SEQUENCE</scope>
    <source>
        <strain evidence="2">CBS 118394</strain>
    </source>
</reference>
<evidence type="ECO:0000259" key="1">
    <source>
        <dbReference type="PROSITE" id="PS51725"/>
    </source>
</evidence>
<dbReference type="SUPFAM" id="SSF54909">
    <property type="entry name" value="Dimeric alpha+beta barrel"/>
    <property type="match status" value="1"/>
</dbReference>